<evidence type="ECO:0000256" key="1">
    <source>
        <dbReference type="ARBA" id="ARBA00006484"/>
    </source>
</evidence>
<dbReference type="InterPro" id="IPR002347">
    <property type="entry name" value="SDR_fam"/>
</dbReference>
<dbReference type="InterPro" id="IPR036291">
    <property type="entry name" value="NAD(P)-bd_dom_sf"/>
</dbReference>
<sequence length="299" mass="31015">MTSTPLATTSIEASNLFDVKGLIAVITGGGSGIGLMMARALALNGASKVYIIGRRAKVLEEASKSIATPGIIVPIVGDVTSQSTMESIVRKIQDEVGYINLLIANSGILGPGPAQPPSSYTSVSDFKNSFLGAGAEASGQEGFERFVDTFRTNTAAVWYTIVQFLELLDEGNKNGNIKQASQVIATGSIAAFLRKVGGGYAYGESKSAVMHMGKQLATGLAPFGIRANVLAPGLFPSDLAAGIIGDGVFTRDQIPLGRVGDEEDMAGVILFMASRAGAYCSGNVMTIDGGRMSVLPCSY</sequence>
<keyword evidence="3" id="KW-0560">Oxidoreductase</keyword>
<proteinExistence type="inferred from homology"/>
<accession>A0A9N9LMJ0</accession>
<protein>
    <recommendedName>
        <fullName evidence="6">NAD(P)-binding protein</fullName>
    </recommendedName>
</protein>
<keyword evidence="5" id="KW-1185">Reference proteome</keyword>
<dbReference type="EMBL" id="CAJVRM010000240">
    <property type="protein sequence ID" value="CAG8978035.1"/>
    <property type="molecule type" value="Genomic_DNA"/>
</dbReference>
<dbReference type="Proteomes" id="UP000701801">
    <property type="component" value="Unassembled WGS sequence"/>
</dbReference>
<gene>
    <name evidence="4" type="ORF">HYALB_00000705</name>
</gene>
<evidence type="ECO:0000313" key="4">
    <source>
        <dbReference type="EMBL" id="CAG8978035.1"/>
    </source>
</evidence>
<dbReference type="AlphaFoldDB" id="A0A9N9LMJ0"/>
<dbReference type="OrthoDB" id="2898618at2759"/>
<reference evidence="4" key="1">
    <citation type="submission" date="2021-07" db="EMBL/GenBank/DDBJ databases">
        <authorList>
            <person name="Durling M."/>
        </authorList>
    </citation>
    <scope>NUCLEOTIDE SEQUENCE</scope>
</reference>
<dbReference type="Gene3D" id="3.40.50.720">
    <property type="entry name" value="NAD(P)-binding Rossmann-like Domain"/>
    <property type="match status" value="1"/>
</dbReference>
<evidence type="ECO:0000313" key="5">
    <source>
        <dbReference type="Proteomes" id="UP000701801"/>
    </source>
</evidence>
<dbReference type="InterPro" id="IPR052178">
    <property type="entry name" value="Sec_Metab_Biosynth_SDR"/>
</dbReference>
<dbReference type="SUPFAM" id="SSF51735">
    <property type="entry name" value="NAD(P)-binding Rossmann-fold domains"/>
    <property type="match status" value="1"/>
</dbReference>
<dbReference type="GO" id="GO:0016491">
    <property type="term" value="F:oxidoreductase activity"/>
    <property type="evidence" value="ECO:0007669"/>
    <property type="project" value="UniProtKB-KW"/>
</dbReference>
<keyword evidence="2" id="KW-0521">NADP</keyword>
<dbReference type="PRINTS" id="PR00081">
    <property type="entry name" value="GDHRDH"/>
</dbReference>
<dbReference type="PANTHER" id="PTHR43618:SF18">
    <property type="entry name" value="SHORT CHAIN DEHYDROGENASE_REDUCTASE FAMILY (AFU_ORTHOLOGUE AFUA_5G12480)"/>
    <property type="match status" value="1"/>
</dbReference>
<dbReference type="Pfam" id="PF00106">
    <property type="entry name" value="adh_short"/>
    <property type="match status" value="1"/>
</dbReference>
<evidence type="ECO:0000256" key="2">
    <source>
        <dbReference type="ARBA" id="ARBA00022857"/>
    </source>
</evidence>
<evidence type="ECO:0000256" key="3">
    <source>
        <dbReference type="ARBA" id="ARBA00023002"/>
    </source>
</evidence>
<comment type="similarity">
    <text evidence="1">Belongs to the short-chain dehydrogenases/reductases (SDR) family.</text>
</comment>
<organism evidence="4 5">
    <name type="scientific">Hymenoscyphus albidus</name>
    <dbReference type="NCBI Taxonomy" id="595503"/>
    <lineage>
        <taxon>Eukaryota</taxon>
        <taxon>Fungi</taxon>
        <taxon>Dikarya</taxon>
        <taxon>Ascomycota</taxon>
        <taxon>Pezizomycotina</taxon>
        <taxon>Leotiomycetes</taxon>
        <taxon>Helotiales</taxon>
        <taxon>Helotiaceae</taxon>
        <taxon>Hymenoscyphus</taxon>
    </lineage>
</organism>
<evidence type="ECO:0008006" key="6">
    <source>
        <dbReference type="Google" id="ProtNLM"/>
    </source>
</evidence>
<name>A0A9N9LMJ0_9HELO</name>
<comment type="caution">
    <text evidence="4">The sequence shown here is derived from an EMBL/GenBank/DDBJ whole genome shotgun (WGS) entry which is preliminary data.</text>
</comment>
<dbReference type="PANTHER" id="PTHR43618">
    <property type="entry name" value="7-ALPHA-HYDROXYSTEROID DEHYDROGENASE"/>
    <property type="match status" value="1"/>
</dbReference>